<evidence type="ECO:0000313" key="3">
    <source>
        <dbReference type="Proteomes" id="UP000005439"/>
    </source>
</evidence>
<keyword evidence="3" id="KW-1185">Reference proteome</keyword>
<dbReference type="PATRIC" id="fig|679936.5.peg.2436"/>
<proteinExistence type="predicted"/>
<evidence type="ECO:0000313" key="2">
    <source>
        <dbReference type="EMBL" id="AEW05818.1"/>
    </source>
</evidence>
<dbReference type="KEGG" id="sap:Sulac_2351"/>
<feature type="region of interest" description="Disordered" evidence="1">
    <location>
        <begin position="70"/>
        <end position="92"/>
    </location>
</feature>
<dbReference type="STRING" id="679936.Sulac_2351"/>
<organism evidence="2 3">
    <name type="scientific">Sulfobacillus acidophilus (strain ATCC 700253 / DSM 10332 / NAL)</name>
    <dbReference type="NCBI Taxonomy" id="679936"/>
    <lineage>
        <taxon>Bacteria</taxon>
        <taxon>Bacillati</taxon>
        <taxon>Bacillota</taxon>
        <taxon>Clostridia</taxon>
        <taxon>Eubacteriales</taxon>
        <taxon>Clostridiales Family XVII. Incertae Sedis</taxon>
        <taxon>Sulfobacillus</taxon>
    </lineage>
</organism>
<protein>
    <submittedName>
        <fullName evidence="2">Uncharacterized protein</fullName>
    </submittedName>
</protein>
<dbReference type="EMBL" id="CP003179">
    <property type="protein sequence ID" value="AEW05818.1"/>
    <property type="molecule type" value="Genomic_DNA"/>
</dbReference>
<reference evidence="3" key="1">
    <citation type="submission" date="2011-12" db="EMBL/GenBank/DDBJ databases">
        <title>The complete genome of chromosome of Sulfobacillus acidophilus DSM 10332.</title>
        <authorList>
            <person name="Lucas S."/>
            <person name="Han J."/>
            <person name="Lapidus A."/>
            <person name="Bruce D."/>
            <person name="Goodwin L."/>
            <person name="Pitluck S."/>
            <person name="Peters L."/>
            <person name="Kyrpides N."/>
            <person name="Mavromatis K."/>
            <person name="Ivanova N."/>
            <person name="Mikhailova N."/>
            <person name="Chertkov O."/>
            <person name="Saunders E."/>
            <person name="Detter J.C."/>
            <person name="Tapia R."/>
            <person name="Han C."/>
            <person name="Land M."/>
            <person name="Hauser L."/>
            <person name="Markowitz V."/>
            <person name="Cheng J.-F."/>
            <person name="Hugenholtz P."/>
            <person name="Woyke T."/>
            <person name="Wu D."/>
            <person name="Pukall R."/>
            <person name="Gehrich-Schroeter G."/>
            <person name="Schneider S."/>
            <person name="Klenk H.-P."/>
            <person name="Eisen J.A."/>
        </authorList>
    </citation>
    <scope>NUCLEOTIDE SEQUENCE [LARGE SCALE GENOMIC DNA]</scope>
    <source>
        <strain evidence="3">ATCC 700253 / DSM 10332 / NAL</strain>
    </source>
</reference>
<feature type="compositionally biased region" description="Basic and acidic residues" evidence="1">
    <location>
        <begin position="70"/>
        <end position="79"/>
    </location>
</feature>
<gene>
    <name evidence="2" type="ordered locus">Sulac_2351</name>
</gene>
<dbReference type="Proteomes" id="UP000005439">
    <property type="component" value="Chromosome"/>
</dbReference>
<feature type="compositionally biased region" description="Pro residues" evidence="1">
    <location>
        <begin position="83"/>
        <end position="92"/>
    </location>
</feature>
<name>G8TUU4_SULAD</name>
<dbReference type="AlphaFoldDB" id="G8TUU4"/>
<dbReference type="HOGENOM" id="CLU_2412064_0_0_9"/>
<sequence length="92" mass="10564">MADWMGGPFGSGPWTDWIQSMVSNVTGNLRGLIGFPREEMLKHMDDFALRSMKRHLEARREDIEDMLRSVEAELARRQEPGYAPDPTPTEED</sequence>
<evidence type="ECO:0000256" key="1">
    <source>
        <dbReference type="SAM" id="MobiDB-lite"/>
    </source>
</evidence>
<reference evidence="2 3" key="2">
    <citation type="journal article" date="2012" name="Stand. Genomic Sci.">
        <title>Complete genome sequence of the moderately thermophilic mineral-sulfide-oxidizing firmicute Sulfobacillus acidophilus type strain (NAL(T)).</title>
        <authorList>
            <person name="Anderson I."/>
            <person name="Chertkov O."/>
            <person name="Chen A."/>
            <person name="Saunders E."/>
            <person name="Lapidus A."/>
            <person name="Nolan M."/>
            <person name="Lucas S."/>
            <person name="Hammon N."/>
            <person name="Deshpande S."/>
            <person name="Cheng J.F."/>
            <person name="Han C."/>
            <person name="Tapia R."/>
            <person name="Goodwin L.A."/>
            <person name="Pitluck S."/>
            <person name="Liolios K."/>
            <person name="Pagani I."/>
            <person name="Ivanova N."/>
            <person name="Mikhailova N."/>
            <person name="Pati A."/>
            <person name="Palaniappan K."/>
            <person name="Land M."/>
            <person name="Pan C."/>
            <person name="Rohde M."/>
            <person name="Pukall R."/>
            <person name="Goker M."/>
            <person name="Detter J.C."/>
            <person name="Woyke T."/>
            <person name="Bristow J."/>
            <person name="Eisen J.A."/>
            <person name="Markowitz V."/>
            <person name="Hugenholtz P."/>
            <person name="Kyrpides N.C."/>
            <person name="Klenk H.P."/>
            <person name="Mavromatis K."/>
        </authorList>
    </citation>
    <scope>NUCLEOTIDE SEQUENCE [LARGE SCALE GENOMIC DNA]</scope>
    <source>
        <strain evidence="3">ATCC 700253 / DSM 10332 / NAL</strain>
    </source>
</reference>
<accession>G8TUU4</accession>